<dbReference type="InterPro" id="IPR002052">
    <property type="entry name" value="DNA_methylase_N6_adenine_CS"/>
</dbReference>
<dbReference type="InterPro" id="IPR019874">
    <property type="entry name" value="RF_methyltr_PrmC"/>
</dbReference>
<comment type="caution">
    <text evidence="8">The sequence shown here is derived from an EMBL/GenBank/DDBJ whole genome shotgun (WGS) entry which is preliminary data.</text>
</comment>
<dbReference type="GO" id="GO:0102559">
    <property type="term" value="F:peptide chain release factor N(5)-glutamine methyltransferase activity"/>
    <property type="evidence" value="ECO:0007669"/>
    <property type="project" value="UniProtKB-EC"/>
</dbReference>
<dbReference type="CDD" id="cd02440">
    <property type="entry name" value="AdoMet_MTases"/>
    <property type="match status" value="1"/>
</dbReference>
<evidence type="ECO:0000259" key="7">
    <source>
        <dbReference type="Pfam" id="PF17827"/>
    </source>
</evidence>
<dbReference type="InterPro" id="IPR004556">
    <property type="entry name" value="HemK-like"/>
</dbReference>
<dbReference type="Pfam" id="PF17827">
    <property type="entry name" value="PrmC_N"/>
    <property type="match status" value="1"/>
</dbReference>
<dbReference type="NCBIfam" id="TIGR00536">
    <property type="entry name" value="hemK_fam"/>
    <property type="match status" value="1"/>
</dbReference>
<dbReference type="Proteomes" id="UP001235966">
    <property type="component" value="Unassembled WGS sequence"/>
</dbReference>
<evidence type="ECO:0000256" key="3">
    <source>
        <dbReference type="ARBA" id="ARBA00022679"/>
    </source>
</evidence>
<organism evidence="8 9">
    <name type="scientific">Arcanobacterium wilhelmae</name>
    <dbReference type="NCBI Taxonomy" id="1803177"/>
    <lineage>
        <taxon>Bacteria</taxon>
        <taxon>Bacillati</taxon>
        <taxon>Actinomycetota</taxon>
        <taxon>Actinomycetes</taxon>
        <taxon>Actinomycetales</taxon>
        <taxon>Actinomycetaceae</taxon>
        <taxon>Arcanobacterium</taxon>
    </lineage>
</organism>
<evidence type="ECO:0000256" key="1">
    <source>
        <dbReference type="ARBA" id="ARBA00012771"/>
    </source>
</evidence>
<proteinExistence type="predicted"/>
<evidence type="ECO:0000259" key="6">
    <source>
        <dbReference type="Pfam" id="PF05175"/>
    </source>
</evidence>
<keyword evidence="4" id="KW-0949">S-adenosyl-L-methionine</keyword>
<keyword evidence="2 8" id="KW-0489">Methyltransferase</keyword>
<name>A0ABT9N9W1_9ACTO</name>
<dbReference type="EMBL" id="JAUSQW010000001">
    <property type="protein sequence ID" value="MDP9800512.1"/>
    <property type="molecule type" value="Genomic_DNA"/>
</dbReference>
<dbReference type="InterPro" id="IPR029063">
    <property type="entry name" value="SAM-dependent_MTases_sf"/>
</dbReference>
<dbReference type="InterPro" id="IPR050320">
    <property type="entry name" value="N5-glutamine_MTase"/>
</dbReference>
<evidence type="ECO:0000313" key="9">
    <source>
        <dbReference type="Proteomes" id="UP001235966"/>
    </source>
</evidence>
<evidence type="ECO:0000256" key="5">
    <source>
        <dbReference type="ARBA" id="ARBA00048391"/>
    </source>
</evidence>
<keyword evidence="9" id="KW-1185">Reference proteome</keyword>
<protein>
    <recommendedName>
        <fullName evidence="1">peptide chain release factor N(5)-glutamine methyltransferase</fullName>
        <ecNumber evidence="1">2.1.1.297</ecNumber>
    </recommendedName>
</protein>
<evidence type="ECO:0000313" key="8">
    <source>
        <dbReference type="EMBL" id="MDP9800512.1"/>
    </source>
</evidence>
<evidence type="ECO:0000256" key="2">
    <source>
        <dbReference type="ARBA" id="ARBA00022603"/>
    </source>
</evidence>
<accession>A0ABT9N9W1</accession>
<dbReference type="PANTHER" id="PTHR18895:SF74">
    <property type="entry name" value="MTRF1L RELEASE FACTOR GLUTAMINE METHYLTRANSFERASE"/>
    <property type="match status" value="1"/>
</dbReference>
<feature type="domain" description="Release factor glutamine methyltransferase N-terminal" evidence="7">
    <location>
        <begin position="6"/>
        <end position="71"/>
    </location>
</feature>
<dbReference type="GO" id="GO:0032259">
    <property type="term" value="P:methylation"/>
    <property type="evidence" value="ECO:0007669"/>
    <property type="project" value="UniProtKB-KW"/>
</dbReference>
<dbReference type="Pfam" id="PF05175">
    <property type="entry name" value="MTS"/>
    <property type="match status" value="1"/>
</dbReference>
<comment type="catalytic activity">
    <reaction evidence="5">
        <text>L-glutaminyl-[peptide chain release factor] + S-adenosyl-L-methionine = N(5)-methyl-L-glutaminyl-[peptide chain release factor] + S-adenosyl-L-homocysteine + H(+)</text>
        <dbReference type="Rhea" id="RHEA:42896"/>
        <dbReference type="Rhea" id="RHEA-COMP:10271"/>
        <dbReference type="Rhea" id="RHEA-COMP:10272"/>
        <dbReference type="ChEBI" id="CHEBI:15378"/>
        <dbReference type="ChEBI" id="CHEBI:30011"/>
        <dbReference type="ChEBI" id="CHEBI:57856"/>
        <dbReference type="ChEBI" id="CHEBI:59789"/>
        <dbReference type="ChEBI" id="CHEBI:61891"/>
        <dbReference type="EC" id="2.1.1.297"/>
    </reaction>
</comment>
<sequence length="281" mass="30057">MSWDSLVRAAQHMLADAGVPAGPDARLIAEEAAGRDFRLIGAEEPNEDQRERFEKMVARRARREPLQHVLGKMWFRYLELESRPGVFVVRPETEMVVQAGLDAVAGLPAPRIVDLCTGSGAIAISLATELATSAVWAVEKSSDAFASASRNNMCYGNRVQLLQGDALSARELLAPSLADGPFDLVISNPPYVPAPHKLAPEAAADPAMALWGGGVDGLEFPLALIEEASGLLGNGGILVMEHASEQSVALAGAAREAGFDAETRQDLTGRDRFLYAVKKEK</sequence>
<feature type="domain" description="Methyltransferase small" evidence="6">
    <location>
        <begin position="108"/>
        <end position="192"/>
    </location>
</feature>
<dbReference type="PROSITE" id="PS00092">
    <property type="entry name" value="N6_MTASE"/>
    <property type="match status" value="1"/>
</dbReference>
<dbReference type="PANTHER" id="PTHR18895">
    <property type="entry name" value="HEMK METHYLTRANSFERASE"/>
    <property type="match status" value="1"/>
</dbReference>
<dbReference type="SUPFAM" id="SSF53335">
    <property type="entry name" value="S-adenosyl-L-methionine-dependent methyltransferases"/>
    <property type="match status" value="1"/>
</dbReference>
<dbReference type="Gene3D" id="1.10.8.10">
    <property type="entry name" value="DNA helicase RuvA subunit, C-terminal domain"/>
    <property type="match status" value="1"/>
</dbReference>
<dbReference type="RefSeq" id="WP_278057885.1">
    <property type="nucleotide sequence ID" value="NZ_CP121247.1"/>
</dbReference>
<dbReference type="InterPro" id="IPR007848">
    <property type="entry name" value="Small_mtfrase_dom"/>
</dbReference>
<dbReference type="Gene3D" id="3.40.50.150">
    <property type="entry name" value="Vaccinia Virus protein VP39"/>
    <property type="match status" value="1"/>
</dbReference>
<keyword evidence="3 8" id="KW-0808">Transferase</keyword>
<reference evidence="8 9" key="1">
    <citation type="submission" date="2023-07" db="EMBL/GenBank/DDBJ databases">
        <title>Sequencing the genomes of 1000 actinobacteria strains.</title>
        <authorList>
            <person name="Klenk H.-P."/>
        </authorList>
    </citation>
    <scope>NUCLEOTIDE SEQUENCE [LARGE SCALE GENOMIC DNA]</scope>
    <source>
        <strain evidence="8 9">DSM 102162</strain>
    </source>
</reference>
<dbReference type="EC" id="2.1.1.297" evidence="1"/>
<gene>
    <name evidence="8" type="ORF">J2S49_000588</name>
</gene>
<dbReference type="NCBIfam" id="TIGR03534">
    <property type="entry name" value="RF_mod_PrmC"/>
    <property type="match status" value="1"/>
</dbReference>
<evidence type="ECO:0000256" key="4">
    <source>
        <dbReference type="ARBA" id="ARBA00022691"/>
    </source>
</evidence>
<dbReference type="InterPro" id="IPR040758">
    <property type="entry name" value="PrmC_N"/>
</dbReference>